<dbReference type="Pfam" id="PF13276">
    <property type="entry name" value="HTH_21"/>
    <property type="match status" value="1"/>
</dbReference>
<dbReference type="NCBIfam" id="NF033516">
    <property type="entry name" value="transpos_IS3"/>
    <property type="match status" value="1"/>
</dbReference>
<dbReference type="RefSeq" id="WP_118365115.1">
    <property type="nucleotide sequence ID" value="NZ_QSFS01000038.1"/>
</dbReference>
<dbReference type="Pfam" id="PF00665">
    <property type="entry name" value="rve"/>
    <property type="match status" value="1"/>
</dbReference>
<dbReference type="InterPro" id="IPR012337">
    <property type="entry name" value="RNaseH-like_sf"/>
</dbReference>
<comment type="function">
    <text evidence="1">Involved in the transposition of the insertion sequence.</text>
</comment>
<dbReference type="GO" id="GO:0015074">
    <property type="term" value="P:DNA integration"/>
    <property type="evidence" value="ECO:0007669"/>
    <property type="project" value="InterPro"/>
</dbReference>
<reference evidence="3 4" key="1">
    <citation type="submission" date="2018-08" db="EMBL/GenBank/DDBJ databases">
        <title>A genome reference for cultivated species of the human gut microbiota.</title>
        <authorList>
            <person name="Zou Y."/>
            <person name="Xue W."/>
            <person name="Luo G."/>
        </authorList>
    </citation>
    <scope>NUCLEOTIDE SEQUENCE [LARGE SCALE GENOMIC DNA]</scope>
    <source>
        <strain evidence="3 4">AM42-8</strain>
    </source>
</reference>
<dbReference type="AlphaFoldDB" id="A0A413SCX3"/>
<dbReference type="InterPro" id="IPR001584">
    <property type="entry name" value="Integrase_cat-core"/>
</dbReference>
<proteinExistence type="predicted"/>
<accession>A0A413SCX3</accession>
<name>A0A413SCX3_9FIRM</name>
<dbReference type="GO" id="GO:0003676">
    <property type="term" value="F:nucleic acid binding"/>
    <property type="evidence" value="ECO:0007669"/>
    <property type="project" value="InterPro"/>
</dbReference>
<dbReference type="Gene3D" id="3.30.420.10">
    <property type="entry name" value="Ribonuclease H-like superfamily/Ribonuclease H"/>
    <property type="match status" value="1"/>
</dbReference>
<dbReference type="PROSITE" id="PS50994">
    <property type="entry name" value="INTEGRASE"/>
    <property type="match status" value="1"/>
</dbReference>
<dbReference type="InterPro" id="IPR050900">
    <property type="entry name" value="Transposase_IS3/IS150/IS904"/>
</dbReference>
<sequence length="290" mass="34349">MREQGGRRLNVSGVLRHLGVSRSGYNTWKNRIPSNQEQRKNKIKDKICDIYDESHQNYGAPKITKKLKEEGETISEKTVGNYMREMGLKAQWIKPYTITTIDSNFSEEYKNILDEKFNPNSPDAIWCTDITYIWTYEGFVYLTSIMDLYSRKIISWVLSDTLETKWVVEAVNKAKRVRNADKPLIMHSDRGRQYTAKDYEEATAGMTLSYSKKAYPWDNACIESFHSLLKREWINRFKIIDYNHAYKLVFEYIEAFYNTVRIHSHCDYASPNDYEKKYWIKLRQMEINVA</sequence>
<dbReference type="Pfam" id="PF13333">
    <property type="entry name" value="rve_2"/>
    <property type="match status" value="1"/>
</dbReference>
<feature type="domain" description="Integrase catalytic" evidence="2">
    <location>
        <begin position="118"/>
        <end position="279"/>
    </location>
</feature>
<gene>
    <name evidence="3" type="ORF">DW924_16065</name>
</gene>
<protein>
    <submittedName>
        <fullName evidence="3">IS3 family transposase</fullName>
    </submittedName>
</protein>
<dbReference type="Proteomes" id="UP000285642">
    <property type="component" value="Unassembled WGS sequence"/>
</dbReference>
<dbReference type="SUPFAM" id="SSF53098">
    <property type="entry name" value="Ribonuclease H-like"/>
    <property type="match status" value="1"/>
</dbReference>
<dbReference type="EMBL" id="QSFS01000038">
    <property type="protein sequence ID" value="RHA64884.1"/>
    <property type="molecule type" value="Genomic_DNA"/>
</dbReference>
<dbReference type="InterPro" id="IPR036397">
    <property type="entry name" value="RNaseH_sf"/>
</dbReference>
<evidence type="ECO:0000313" key="4">
    <source>
        <dbReference type="Proteomes" id="UP000285642"/>
    </source>
</evidence>
<comment type="caution">
    <text evidence="3">The sequence shown here is derived from an EMBL/GenBank/DDBJ whole genome shotgun (WGS) entry which is preliminary data.</text>
</comment>
<evidence type="ECO:0000313" key="3">
    <source>
        <dbReference type="EMBL" id="RHA64884.1"/>
    </source>
</evidence>
<organism evidence="3 4">
    <name type="scientific">Dorea formicigenerans</name>
    <dbReference type="NCBI Taxonomy" id="39486"/>
    <lineage>
        <taxon>Bacteria</taxon>
        <taxon>Bacillati</taxon>
        <taxon>Bacillota</taxon>
        <taxon>Clostridia</taxon>
        <taxon>Lachnospirales</taxon>
        <taxon>Lachnospiraceae</taxon>
        <taxon>Dorea</taxon>
    </lineage>
</organism>
<dbReference type="PANTHER" id="PTHR46889:SF4">
    <property type="entry name" value="TRANSPOSASE INSO FOR INSERTION SEQUENCE ELEMENT IS911B-RELATED"/>
    <property type="match status" value="1"/>
</dbReference>
<evidence type="ECO:0000259" key="2">
    <source>
        <dbReference type="PROSITE" id="PS50994"/>
    </source>
</evidence>
<dbReference type="PANTHER" id="PTHR46889">
    <property type="entry name" value="TRANSPOSASE INSF FOR INSERTION SEQUENCE IS3B-RELATED"/>
    <property type="match status" value="1"/>
</dbReference>
<evidence type="ECO:0000256" key="1">
    <source>
        <dbReference type="ARBA" id="ARBA00002286"/>
    </source>
</evidence>
<dbReference type="InterPro" id="IPR025948">
    <property type="entry name" value="HTH-like_dom"/>
</dbReference>
<dbReference type="InterPro" id="IPR048020">
    <property type="entry name" value="Transpos_IS3"/>
</dbReference>